<dbReference type="EMBL" id="LMWU01000073">
    <property type="protein sequence ID" value="KUN57437.1"/>
    <property type="molecule type" value="Genomic_DNA"/>
</dbReference>
<dbReference type="InterPro" id="IPR039375">
    <property type="entry name" value="NodN-like"/>
</dbReference>
<dbReference type="InterPro" id="IPR029069">
    <property type="entry name" value="HotDog_dom_sf"/>
</dbReference>
<reference evidence="3 4" key="1">
    <citation type="submission" date="2015-10" db="EMBL/GenBank/DDBJ databases">
        <title>Draft genome sequence of Streptomyces canus DSM 40017, type strain for the species Streptomyces canus.</title>
        <authorList>
            <person name="Ruckert C."/>
            <person name="Winkler A."/>
            <person name="Kalinowski J."/>
            <person name="Kampfer P."/>
            <person name="Glaeser S."/>
        </authorList>
    </citation>
    <scope>NUCLEOTIDE SEQUENCE [LARGE SCALE GENOMIC DNA]</scope>
    <source>
        <strain evidence="3 4">DSM 40017</strain>
    </source>
</reference>
<accession>A0A101RKU5</accession>
<dbReference type="STRING" id="58343.AQJ46_47760"/>
<evidence type="ECO:0000313" key="4">
    <source>
        <dbReference type="Proteomes" id="UP000053669"/>
    </source>
</evidence>
<protein>
    <submittedName>
        <fullName evidence="3">Dehydratase</fullName>
    </submittedName>
</protein>
<evidence type="ECO:0000313" key="3">
    <source>
        <dbReference type="EMBL" id="KUN57437.1"/>
    </source>
</evidence>
<dbReference type="PANTHER" id="PTHR42993:SF1">
    <property type="entry name" value="MAOC-LIKE DEHYDRATASE DOMAIN-CONTAINING PROTEIN"/>
    <property type="match status" value="1"/>
</dbReference>
<dbReference type="Pfam" id="PF01575">
    <property type="entry name" value="MaoC_dehydratas"/>
    <property type="match status" value="1"/>
</dbReference>
<dbReference type="PANTHER" id="PTHR42993">
    <property type="entry name" value="MAOC-LIKE DEHYDRATASE DOMAIN-CONTAINING PROTEIN"/>
    <property type="match status" value="1"/>
</dbReference>
<comment type="caution">
    <text evidence="3">The sequence shown here is derived from an EMBL/GenBank/DDBJ whole genome shotgun (WGS) entry which is preliminary data.</text>
</comment>
<evidence type="ECO:0000259" key="2">
    <source>
        <dbReference type="Pfam" id="PF01575"/>
    </source>
</evidence>
<dbReference type="Gene3D" id="3.10.129.10">
    <property type="entry name" value="Hotdog Thioesterase"/>
    <property type="match status" value="1"/>
</dbReference>
<sequence length="150" mass="16057">MKIFDGLPELATAAGETLGSSDWVAVDQERIDRFADATGDHQWIHVDAERAAQGPFGSTIAHGLLTLSLLPAFLQQIYRVDGVRMAVNYGLDKVRFPAPVPVGSKLRATSRIAEVTPLDGAVQLKLSTVIEIEGGTKPACVVDSVVRYVG</sequence>
<dbReference type="CDD" id="cd03450">
    <property type="entry name" value="NodN"/>
    <property type="match status" value="1"/>
</dbReference>
<dbReference type="SUPFAM" id="SSF54637">
    <property type="entry name" value="Thioesterase/thiol ester dehydrase-isomerase"/>
    <property type="match status" value="1"/>
</dbReference>
<gene>
    <name evidence="3" type="ORF">AQJ46_47760</name>
</gene>
<dbReference type="AlphaFoldDB" id="A0A101RKU5"/>
<dbReference type="Proteomes" id="UP000053669">
    <property type="component" value="Unassembled WGS sequence"/>
</dbReference>
<organism evidence="3 4">
    <name type="scientific">Streptomyces canus</name>
    <dbReference type="NCBI Taxonomy" id="58343"/>
    <lineage>
        <taxon>Bacteria</taxon>
        <taxon>Bacillati</taxon>
        <taxon>Actinomycetota</taxon>
        <taxon>Actinomycetes</taxon>
        <taxon>Kitasatosporales</taxon>
        <taxon>Streptomycetaceae</taxon>
        <taxon>Streptomyces</taxon>
        <taxon>Streptomyces aurantiacus group</taxon>
    </lineage>
</organism>
<dbReference type="RefSeq" id="WP_059211624.1">
    <property type="nucleotide sequence ID" value="NZ_KQ948683.1"/>
</dbReference>
<comment type="similarity">
    <text evidence="1">Belongs to the enoyl-CoA hydratase/isomerase family.</text>
</comment>
<name>A0A101RKU5_9ACTN</name>
<proteinExistence type="inferred from homology"/>
<dbReference type="InterPro" id="IPR002539">
    <property type="entry name" value="MaoC-like_dom"/>
</dbReference>
<evidence type="ECO:0000256" key="1">
    <source>
        <dbReference type="ARBA" id="ARBA00005254"/>
    </source>
</evidence>
<feature type="domain" description="MaoC-like" evidence="2">
    <location>
        <begin position="11"/>
        <end position="119"/>
    </location>
</feature>